<dbReference type="RefSeq" id="WP_260643457.1">
    <property type="nucleotide sequence ID" value="NZ_CP104003.1"/>
</dbReference>
<name>A0A9E7UCK1_9EURY</name>
<dbReference type="Pfam" id="PF03061">
    <property type="entry name" value="4HBT"/>
    <property type="match status" value="1"/>
</dbReference>
<dbReference type="InterPro" id="IPR029069">
    <property type="entry name" value="HotDog_dom_sf"/>
</dbReference>
<dbReference type="AlphaFoldDB" id="A0A9E7UCK1"/>
<feature type="domain" description="HotDog ACOT-type" evidence="2">
    <location>
        <begin position="9"/>
        <end position="123"/>
    </location>
</feature>
<organism evidence="3 4">
    <name type="scientific">Salinirubellus salinus</name>
    <dbReference type="NCBI Taxonomy" id="1364945"/>
    <lineage>
        <taxon>Archaea</taxon>
        <taxon>Methanobacteriati</taxon>
        <taxon>Methanobacteriota</taxon>
        <taxon>Stenosarchaea group</taxon>
        <taxon>Halobacteria</taxon>
        <taxon>Halobacteriales</taxon>
        <taxon>Natronomonadaceae</taxon>
        <taxon>Salinirubellus</taxon>
    </lineage>
</organism>
<dbReference type="GO" id="GO:0006637">
    <property type="term" value="P:acyl-CoA metabolic process"/>
    <property type="evidence" value="ECO:0007669"/>
    <property type="project" value="TreeGrafter"/>
</dbReference>
<dbReference type="Gene3D" id="3.10.129.10">
    <property type="entry name" value="Hotdog Thioesterase"/>
    <property type="match status" value="1"/>
</dbReference>
<protein>
    <submittedName>
        <fullName evidence="3">Acyl-CoA thioesterase</fullName>
    </submittedName>
</protein>
<sequence length="164" mass="18050">MSNATATLATSRTEMTELLLPNETNNLGRALGGTVLHWMDLCAAVAAMRFSGRQCVTASMDHTDFLSPIDLGEVVELDAYVFRTGRTSLDCRVSVHAEDPKGGETNRRKTTTSFFTFVALDDEGHPTGVPELVCETETEEALRERAIEEQREQLATVVARLEDD</sequence>
<evidence type="ECO:0000259" key="2">
    <source>
        <dbReference type="PROSITE" id="PS51770"/>
    </source>
</evidence>
<gene>
    <name evidence="3" type="ORF">N0B31_08605</name>
</gene>
<dbReference type="GeneID" id="74942477"/>
<dbReference type="GO" id="GO:0052816">
    <property type="term" value="F:long-chain fatty acyl-CoA hydrolase activity"/>
    <property type="evidence" value="ECO:0007669"/>
    <property type="project" value="TreeGrafter"/>
</dbReference>
<dbReference type="CDD" id="cd03442">
    <property type="entry name" value="BFIT_BACH"/>
    <property type="match status" value="1"/>
</dbReference>
<dbReference type="PANTHER" id="PTHR11049">
    <property type="entry name" value="ACYL COENZYME A THIOESTER HYDROLASE"/>
    <property type="match status" value="1"/>
</dbReference>
<accession>A0A9E7UCK1</accession>
<evidence type="ECO:0000313" key="4">
    <source>
        <dbReference type="Proteomes" id="UP001057580"/>
    </source>
</evidence>
<evidence type="ECO:0000256" key="1">
    <source>
        <dbReference type="ARBA" id="ARBA00022801"/>
    </source>
</evidence>
<dbReference type="KEGG" id="ssai:N0B31_08605"/>
<dbReference type="InterPro" id="IPR040170">
    <property type="entry name" value="Cytosol_ACT"/>
</dbReference>
<reference evidence="3" key="1">
    <citation type="submission" date="2022-09" db="EMBL/GenBank/DDBJ databases">
        <title>Diverse halophilic archaea isolated from saline environments.</title>
        <authorList>
            <person name="Cui H.-L."/>
        </authorList>
    </citation>
    <scope>NUCLEOTIDE SEQUENCE</scope>
    <source>
        <strain evidence="3">ZS-35-S2</strain>
    </source>
</reference>
<dbReference type="InterPro" id="IPR033120">
    <property type="entry name" value="HOTDOG_ACOT"/>
</dbReference>
<dbReference type="PROSITE" id="PS51770">
    <property type="entry name" value="HOTDOG_ACOT"/>
    <property type="match status" value="1"/>
</dbReference>
<dbReference type="EMBL" id="CP104003">
    <property type="protein sequence ID" value="UWM56343.1"/>
    <property type="molecule type" value="Genomic_DNA"/>
</dbReference>
<keyword evidence="4" id="KW-1185">Reference proteome</keyword>
<keyword evidence="1" id="KW-0378">Hydrolase</keyword>
<dbReference type="GO" id="GO:0005829">
    <property type="term" value="C:cytosol"/>
    <property type="evidence" value="ECO:0007669"/>
    <property type="project" value="TreeGrafter"/>
</dbReference>
<dbReference type="InterPro" id="IPR006683">
    <property type="entry name" value="Thioestr_dom"/>
</dbReference>
<dbReference type="SUPFAM" id="SSF54637">
    <property type="entry name" value="Thioesterase/thiol ester dehydrase-isomerase"/>
    <property type="match status" value="1"/>
</dbReference>
<dbReference type="GO" id="GO:0009062">
    <property type="term" value="P:fatty acid catabolic process"/>
    <property type="evidence" value="ECO:0007669"/>
    <property type="project" value="TreeGrafter"/>
</dbReference>
<dbReference type="PANTHER" id="PTHR11049:SF24">
    <property type="entry name" value="CYTOSOLIC ACYL COENZYME A THIOESTER HYDROLASE"/>
    <property type="match status" value="1"/>
</dbReference>
<evidence type="ECO:0000313" key="3">
    <source>
        <dbReference type="EMBL" id="UWM56343.1"/>
    </source>
</evidence>
<dbReference type="Proteomes" id="UP001057580">
    <property type="component" value="Chromosome"/>
</dbReference>
<proteinExistence type="predicted"/>